<organism evidence="1 2">
    <name type="scientific">Dickeya aquatica</name>
    <dbReference type="NCBI Taxonomy" id="1401087"/>
    <lineage>
        <taxon>Bacteria</taxon>
        <taxon>Pseudomonadati</taxon>
        <taxon>Pseudomonadota</taxon>
        <taxon>Gammaproteobacteria</taxon>
        <taxon>Enterobacterales</taxon>
        <taxon>Pectobacteriaceae</taxon>
        <taxon>Dickeya</taxon>
    </lineage>
</organism>
<sequence>MRIKAWVVMAPVSAPFSPESLNNLTKPALCVATLATE</sequence>
<dbReference type="Proteomes" id="UP000294820">
    <property type="component" value="Chromosome 1"/>
</dbReference>
<protein>
    <submittedName>
        <fullName evidence="1">Uncharacterized protein</fullName>
    </submittedName>
</protein>
<gene>
    <name evidence="1" type="ORF">DAQ1742_01782</name>
</gene>
<evidence type="ECO:0000313" key="1">
    <source>
        <dbReference type="EMBL" id="SLM62719.1"/>
    </source>
</evidence>
<keyword evidence="2" id="KW-1185">Reference proteome</keyword>
<reference evidence="1 2" key="1">
    <citation type="submission" date="2016-09" db="EMBL/GenBank/DDBJ databases">
        <authorList>
            <person name="Reverchon S."/>
            <person name="Nasser W."/>
            <person name="Leonard S."/>
            <person name="Brochier C."/>
            <person name="Duprey A."/>
        </authorList>
    </citation>
    <scope>NUCLEOTIDE SEQUENCE [LARGE SCALE GENOMIC DNA]</scope>
    <source>
        <strain evidence="1 2">174/2</strain>
    </source>
</reference>
<evidence type="ECO:0000313" key="2">
    <source>
        <dbReference type="Proteomes" id="UP000294820"/>
    </source>
</evidence>
<proteinExistence type="predicted"/>
<dbReference type="EMBL" id="LT615367">
    <property type="protein sequence ID" value="SLM62719.1"/>
    <property type="molecule type" value="Genomic_DNA"/>
</dbReference>
<accession>A0A375AAU4</accession>
<dbReference type="AlphaFoldDB" id="A0A375AAU4"/>
<name>A0A375AAU4_9GAMM</name>
<dbReference type="KEGG" id="daq:DAQ1742_01782"/>